<evidence type="ECO:0000313" key="15">
    <source>
        <dbReference type="Proteomes" id="UP000792457"/>
    </source>
</evidence>
<accession>A0A8K0JZY3</accession>
<dbReference type="EMBL" id="KZ308158">
    <property type="protein sequence ID" value="KAG8223378.1"/>
    <property type="molecule type" value="Genomic_DNA"/>
</dbReference>
<dbReference type="AlphaFoldDB" id="A0A8K0JZY3"/>
<dbReference type="PANTHER" id="PTHR10822">
    <property type="entry name" value="GLYPICAN"/>
    <property type="match status" value="1"/>
</dbReference>
<keyword evidence="10 12" id="KW-0449">Lipoprotein</keyword>
<dbReference type="GO" id="GO:0005886">
    <property type="term" value="C:plasma membrane"/>
    <property type="evidence" value="ECO:0007669"/>
    <property type="project" value="UniProtKB-SubCell"/>
</dbReference>
<reference evidence="14" key="2">
    <citation type="submission" date="2017-10" db="EMBL/GenBank/DDBJ databases">
        <title>Ladona fulva Genome sequencing and assembly.</title>
        <authorList>
            <person name="Murali S."/>
            <person name="Richards S."/>
            <person name="Bandaranaike D."/>
            <person name="Bellair M."/>
            <person name="Blankenburg K."/>
            <person name="Chao H."/>
            <person name="Dinh H."/>
            <person name="Doddapaneni H."/>
            <person name="Dugan-Rocha S."/>
            <person name="Elkadiri S."/>
            <person name="Gnanaolivu R."/>
            <person name="Hernandez B."/>
            <person name="Skinner E."/>
            <person name="Javaid M."/>
            <person name="Lee S."/>
            <person name="Li M."/>
            <person name="Ming W."/>
            <person name="Munidasa M."/>
            <person name="Muniz J."/>
            <person name="Nguyen L."/>
            <person name="Hughes D."/>
            <person name="Osuji N."/>
            <person name="Pu L.-L."/>
            <person name="Puazo M."/>
            <person name="Qu C."/>
            <person name="Quiroz J."/>
            <person name="Raj R."/>
            <person name="Weissenberger G."/>
            <person name="Xin Y."/>
            <person name="Zou X."/>
            <person name="Han Y."/>
            <person name="Worley K."/>
            <person name="Muzny D."/>
            <person name="Gibbs R."/>
        </authorList>
    </citation>
    <scope>NUCLEOTIDE SEQUENCE</scope>
    <source>
        <strain evidence="14">Sampled in the wild</strain>
    </source>
</reference>
<keyword evidence="15" id="KW-1185">Reference proteome</keyword>
<dbReference type="GO" id="GO:0098552">
    <property type="term" value="C:side of membrane"/>
    <property type="evidence" value="ECO:0007669"/>
    <property type="project" value="UniProtKB-KW"/>
</dbReference>
<feature type="region of interest" description="Disordered" evidence="13">
    <location>
        <begin position="112"/>
        <end position="140"/>
    </location>
</feature>
<dbReference type="InterPro" id="IPR001863">
    <property type="entry name" value="Glypican"/>
</dbReference>
<dbReference type="GO" id="GO:0090263">
    <property type="term" value="P:positive regulation of canonical Wnt signaling pathway"/>
    <property type="evidence" value="ECO:0007669"/>
    <property type="project" value="TreeGrafter"/>
</dbReference>
<evidence type="ECO:0000256" key="13">
    <source>
        <dbReference type="SAM" id="MobiDB-lite"/>
    </source>
</evidence>
<comment type="similarity">
    <text evidence="2 11">Belongs to the glypican family.</text>
</comment>
<evidence type="ECO:0000256" key="5">
    <source>
        <dbReference type="ARBA" id="ARBA00022729"/>
    </source>
</evidence>
<dbReference type="OrthoDB" id="6380619at2759"/>
<evidence type="ECO:0000256" key="11">
    <source>
        <dbReference type="RuleBase" id="RU003518"/>
    </source>
</evidence>
<comment type="function">
    <text evidence="12">Cell surface proteoglycan.</text>
</comment>
<dbReference type="GO" id="GO:0005576">
    <property type="term" value="C:extracellular region"/>
    <property type="evidence" value="ECO:0007669"/>
    <property type="project" value="TreeGrafter"/>
</dbReference>
<evidence type="ECO:0000256" key="12">
    <source>
        <dbReference type="RuleBase" id="RU003519"/>
    </source>
</evidence>
<evidence type="ECO:0000256" key="7">
    <source>
        <dbReference type="ARBA" id="ARBA00023136"/>
    </source>
</evidence>
<evidence type="ECO:0000256" key="10">
    <source>
        <dbReference type="ARBA" id="ARBA00023288"/>
    </source>
</evidence>
<keyword evidence="8" id="KW-0325">Glycoprotein</keyword>
<keyword evidence="4 12" id="KW-0336">GPI-anchor</keyword>
<evidence type="ECO:0000256" key="6">
    <source>
        <dbReference type="ARBA" id="ARBA00022974"/>
    </source>
</evidence>
<organism evidence="14 15">
    <name type="scientific">Ladona fulva</name>
    <name type="common">Scarce chaser dragonfly</name>
    <name type="synonym">Libellula fulva</name>
    <dbReference type="NCBI Taxonomy" id="123851"/>
    <lineage>
        <taxon>Eukaryota</taxon>
        <taxon>Metazoa</taxon>
        <taxon>Ecdysozoa</taxon>
        <taxon>Arthropoda</taxon>
        <taxon>Hexapoda</taxon>
        <taxon>Insecta</taxon>
        <taxon>Pterygota</taxon>
        <taxon>Palaeoptera</taxon>
        <taxon>Odonata</taxon>
        <taxon>Epiprocta</taxon>
        <taxon>Anisoptera</taxon>
        <taxon>Libelluloidea</taxon>
        <taxon>Libellulidae</taxon>
        <taxon>Ladona</taxon>
    </lineage>
</organism>
<evidence type="ECO:0000256" key="3">
    <source>
        <dbReference type="ARBA" id="ARBA00022475"/>
    </source>
</evidence>
<gene>
    <name evidence="14" type="ORF">J437_LFUL002623</name>
</gene>
<dbReference type="Pfam" id="PF01153">
    <property type="entry name" value="Glypican"/>
    <property type="match status" value="1"/>
</dbReference>
<evidence type="ECO:0000256" key="8">
    <source>
        <dbReference type="ARBA" id="ARBA00023180"/>
    </source>
</evidence>
<evidence type="ECO:0000256" key="1">
    <source>
        <dbReference type="ARBA" id="ARBA00004609"/>
    </source>
</evidence>
<sequence length="363" mass="40156">MGDNSQFFILMPDGNLLLFSIPNCLKRKIIFTVFLHRNVLSQVILHKLSFYNNIYLSFFFADHVIELTRQSENKTQALLAALYERMSGPARPTVAILFDDLRRFLLEPEEDEFEDELDGEASKDGEGPKKSSRSEFIIPAPSPDEAVSQFFTELFPLVYRLVDENLELGDTSWATRSEVLPFGDSPRRAATSVGRALGATRVLLRSLRMGSAAVATASRRLQRSGRSSPCDAALLRMTYCARCRGIPPTLRPCAGLCLNALRGCLTPLAELELPWAAYVESAERLVAAMVGDPPTAPAQVYTSDSTSTSSRHGVARILASLDSWISEAIMYALENGPTLEKKVEFLNIVLKPLRSHATAVEKP</sequence>
<evidence type="ECO:0000256" key="2">
    <source>
        <dbReference type="ARBA" id="ARBA00010260"/>
    </source>
</evidence>
<comment type="subcellular location">
    <subcellularLocation>
        <location evidence="1 12">Cell membrane</location>
        <topology evidence="1 12">Lipid-anchor</topology>
        <topology evidence="1 12">GPI-anchor</topology>
    </subcellularLocation>
</comment>
<keyword evidence="9 12" id="KW-0357">Heparan sulfate</keyword>
<dbReference type="Proteomes" id="UP000792457">
    <property type="component" value="Unassembled WGS sequence"/>
</dbReference>
<keyword evidence="5" id="KW-0732">Signal</keyword>
<keyword evidence="6 12" id="KW-0654">Proteoglycan</keyword>
<keyword evidence="3" id="KW-1003">Cell membrane</keyword>
<dbReference type="GO" id="GO:0009986">
    <property type="term" value="C:cell surface"/>
    <property type="evidence" value="ECO:0007669"/>
    <property type="project" value="TreeGrafter"/>
</dbReference>
<keyword evidence="7 12" id="KW-0472">Membrane</keyword>
<proteinExistence type="inferred from homology"/>
<name>A0A8K0JZY3_LADFU</name>
<reference evidence="14" key="1">
    <citation type="submission" date="2013-04" db="EMBL/GenBank/DDBJ databases">
        <authorList>
            <person name="Qu J."/>
            <person name="Murali S.C."/>
            <person name="Bandaranaike D."/>
            <person name="Bellair M."/>
            <person name="Blankenburg K."/>
            <person name="Chao H."/>
            <person name="Dinh H."/>
            <person name="Doddapaneni H."/>
            <person name="Downs B."/>
            <person name="Dugan-Rocha S."/>
            <person name="Elkadiri S."/>
            <person name="Gnanaolivu R.D."/>
            <person name="Hernandez B."/>
            <person name="Javaid M."/>
            <person name="Jayaseelan J.C."/>
            <person name="Lee S."/>
            <person name="Li M."/>
            <person name="Ming W."/>
            <person name="Munidasa M."/>
            <person name="Muniz J."/>
            <person name="Nguyen L."/>
            <person name="Ongeri F."/>
            <person name="Osuji N."/>
            <person name="Pu L.-L."/>
            <person name="Puazo M."/>
            <person name="Qu C."/>
            <person name="Quiroz J."/>
            <person name="Raj R."/>
            <person name="Weissenberger G."/>
            <person name="Xin Y."/>
            <person name="Zou X."/>
            <person name="Han Y."/>
            <person name="Richards S."/>
            <person name="Worley K."/>
            <person name="Muzny D."/>
            <person name="Gibbs R."/>
        </authorList>
    </citation>
    <scope>NUCLEOTIDE SEQUENCE</scope>
    <source>
        <strain evidence="14">Sampled in the wild</strain>
    </source>
</reference>
<evidence type="ECO:0000256" key="4">
    <source>
        <dbReference type="ARBA" id="ARBA00022622"/>
    </source>
</evidence>
<protein>
    <submittedName>
        <fullName evidence="14">Uncharacterized protein</fullName>
    </submittedName>
</protein>
<feature type="compositionally biased region" description="Basic and acidic residues" evidence="13">
    <location>
        <begin position="120"/>
        <end position="133"/>
    </location>
</feature>
<evidence type="ECO:0000256" key="9">
    <source>
        <dbReference type="ARBA" id="ARBA00023207"/>
    </source>
</evidence>
<dbReference type="GO" id="GO:1905475">
    <property type="term" value="P:regulation of protein localization to membrane"/>
    <property type="evidence" value="ECO:0007669"/>
    <property type="project" value="TreeGrafter"/>
</dbReference>
<dbReference type="PANTHER" id="PTHR10822:SF29">
    <property type="entry name" value="DIVISION ABNORMALLY DELAYED PROTEIN"/>
    <property type="match status" value="1"/>
</dbReference>
<comment type="caution">
    <text evidence="14">The sequence shown here is derived from an EMBL/GenBank/DDBJ whole genome shotgun (WGS) entry which is preliminary data.</text>
</comment>
<dbReference type="GO" id="GO:0016477">
    <property type="term" value="P:cell migration"/>
    <property type="evidence" value="ECO:0007669"/>
    <property type="project" value="TreeGrafter"/>
</dbReference>
<evidence type="ECO:0000313" key="14">
    <source>
        <dbReference type="EMBL" id="KAG8223378.1"/>
    </source>
</evidence>